<name>X1EMU3_9ZZZZ</name>
<gene>
    <name evidence="1" type="ORF">S03H2_25592</name>
</gene>
<feature type="non-terminal residue" evidence="1">
    <location>
        <position position="104"/>
    </location>
</feature>
<evidence type="ECO:0000313" key="1">
    <source>
        <dbReference type="EMBL" id="GAH33902.1"/>
    </source>
</evidence>
<dbReference type="AlphaFoldDB" id="X1EMU3"/>
<proteinExistence type="predicted"/>
<dbReference type="Pfam" id="PF12954">
    <property type="entry name" value="DUF3843"/>
    <property type="match status" value="1"/>
</dbReference>
<accession>X1EMU3</accession>
<dbReference type="EMBL" id="BARU01014536">
    <property type="protein sequence ID" value="GAH33902.1"/>
    <property type="molecule type" value="Genomic_DNA"/>
</dbReference>
<dbReference type="InterPro" id="IPR024214">
    <property type="entry name" value="DUF3843"/>
</dbReference>
<organism evidence="1">
    <name type="scientific">marine sediment metagenome</name>
    <dbReference type="NCBI Taxonomy" id="412755"/>
    <lineage>
        <taxon>unclassified sequences</taxon>
        <taxon>metagenomes</taxon>
        <taxon>ecological metagenomes</taxon>
    </lineage>
</organism>
<reference evidence="1" key="1">
    <citation type="journal article" date="2014" name="Front. Microbiol.">
        <title>High frequency of phylogenetically diverse reductive dehalogenase-homologous genes in deep subseafloor sedimentary metagenomes.</title>
        <authorList>
            <person name="Kawai M."/>
            <person name="Futagami T."/>
            <person name="Toyoda A."/>
            <person name="Takaki Y."/>
            <person name="Nishi S."/>
            <person name="Hori S."/>
            <person name="Arai W."/>
            <person name="Tsubouchi T."/>
            <person name="Morono Y."/>
            <person name="Uchiyama I."/>
            <person name="Ito T."/>
            <person name="Fujiyama A."/>
            <person name="Inagaki F."/>
            <person name="Takami H."/>
        </authorList>
    </citation>
    <scope>NUCLEOTIDE SEQUENCE</scope>
    <source>
        <strain evidence="1">Expedition CK06-06</strain>
    </source>
</reference>
<sequence length="104" mass="12383">MLLITDYAMQEGKERVYMKRWLSLHPYTKAAQSDFYYIRLCNDVADILFSYDYFEIELDLSDDEIKDLACFLTAYFEDVISGVGLWKAFTQQHLELYDTCLPFF</sequence>
<protein>
    <submittedName>
        <fullName evidence="1">Uncharacterized protein</fullName>
    </submittedName>
</protein>
<comment type="caution">
    <text evidence="1">The sequence shown here is derived from an EMBL/GenBank/DDBJ whole genome shotgun (WGS) entry which is preliminary data.</text>
</comment>